<gene>
    <name evidence="1" type="ORF">SDC9_178012</name>
</gene>
<proteinExistence type="predicted"/>
<name>A0A645GUJ8_9ZZZZ</name>
<comment type="caution">
    <text evidence="1">The sequence shown here is derived from an EMBL/GenBank/DDBJ whole genome shotgun (WGS) entry which is preliminary data.</text>
</comment>
<dbReference type="EMBL" id="VSSQ01081689">
    <property type="protein sequence ID" value="MPN30541.1"/>
    <property type="molecule type" value="Genomic_DNA"/>
</dbReference>
<organism evidence="1">
    <name type="scientific">bioreactor metagenome</name>
    <dbReference type="NCBI Taxonomy" id="1076179"/>
    <lineage>
        <taxon>unclassified sequences</taxon>
        <taxon>metagenomes</taxon>
        <taxon>ecological metagenomes</taxon>
    </lineage>
</organism>
<sequence length="65" mass="7368">MQRFNSFICLFACITGFCPHINMLPVRLIPYRTYIQSGLIGFHDGSQLSLSLVCKTITHTNTVFT</sequence>
<protein>
    <submittedName>
        <fullName evidence="1">Uncharacterized protein</fullName>
    </submittedName>
</protein>
<reference evidence="1" key="1">
    <citation type="submission" date="2019-08" db="EMBL/GenBank/DDBJ databases">
        <authorList>
            <person name="Kucharzyk K."/>
            <person name="Murdoch R.W."/>
            <person name="Higgins S."/>
            <person name="Loffler F."/>
        </authorList>
    </citation>
    <scope>NUCLEOTIDE SEQUENCE</scope>
</reference>
<accession>A0A645GUJ8</accession>
<evidence type="ECO:0000313" key="1">
    <source>
        <dbReference type="EMBL" id="MPN30541.1"/>
    </source>
</evidence>
<dbReference type="AlphaFoldDB" id="A0A645GUJ8"/>